<protein>
    <submittedName>
        <fullName evidence="11">Uncharacterized protein</fullName>
    </submittedName>
</protein>
<proteinExistence type="inferred from homology"/>
<dbReference type="Pfam" id="PF00619">
    <property type="entry name" value="CARD"/>
    <property type="match status" value="1"/>
</dbReference>
<dbReference type="PANTHER" id="PTHR47901:SF3">
    <property type="entry name" value="CASPASE-1"/>
    <property type="match status" value="1"/>
</dbReference>
<reference evidence="11" key="1">
    <citation type="submission" date="2020-07" db="EMBL/GenBank/DDBJ databases">
        <title>A long reads based de novo assembly of the rainbow trout Arlee double haploid line genome.</title>
        <authorList>
            <person name="Gao G."/>
            <person name="Palti Y."/>
        </authorList>
    </citation>
    <scope>NUCLEOTIDE SEQUENCE [LARGE SCALE GENOMIC DNA]</scope>
</reference>
<dbReference type="Gene3D" id="1.10.533.10">
    <property type="entry name" value="Death Domain, Fas"/>
    <property type="match status" value="1"/>
</dbReference>
<evidence type="ECO:0000313" key="12">
    <source>
        <dbReference type="Proteomes" id="UP000694395"/>
    </source>
</evidence>
<accession>A0A8C7TSI5</accession>
<comment type="similarity">
    <text evidence="1 7">Belongs to the peptidase C14A family.</text>
</comment>
<evidence type="ECO:0000256" key="2">
    <source>
        <dbReference type="ARBA" id="ARBA00022670"/>
    </source>
</evidence>
<dbReference type="GO" id="GO:0072559">
    <property type="term" value="C:NLRP3 inflammasome complex"/>
    <property type="evidence" value="ECO:0007669"/>
    <property type="project" value="TreeGrafter"/>
</dbReference>
<dbReference type="InterPro" id="IPR029030">
    <property type="entry name" value="Caspase-like_dom_sf"/>
</dbReference>
<dbReference type="Pfam" id="PF00656">
    <property type="entry name" value="Peptidase_C14"/>
    <property type="match status" value="1"/>
</dbReference>
<evidence type="ECO:0000259" key="9">
    <source>
        <dbReference type="PROSITE" id="PS50208"/>
    </source>
</evidence>
<dbReference type="PIRSF" id="PIRSF038001">
    <property type="entry name" value="Caspase_ICE"/>
    <property type="match status" value="1"/>
</dbReference>
<dbReference type="PROSITE" id="PS50207">
    <property type="entry name" value="CASPASE_P10"/>
    <property type="match status" value="1"/>
</dbReference>
<keyword evidence="4" id="KW-0788">Thiol protease</keyword>
<dbReference type="PRINTS" id="PR00376">
    <property type="entry name" value="IL1BCENZYME"/>
</dbReference>
<dbReference type="GO" id="GO:0042981">
    <property type="term" value="P:regulation of apoptotic process"/>
    <property type="evidence" value="ECO:0007669"/>
    <property type="project" value="InterPro"/>
</dbReference>
<evidence type="ECO:0000256" key="6">
    <source>
        <dbReference type="PIRSR" id="PIRSR038001-1"/>
    </source>
</evidence>
<feature type="active site" evidence="6">
    <location>
        <position position="201"/>
    </location>
</feature>
<dbReference type="InterPro" id="IPR001315">
    <property type="entry name" value="CARD"/>
</dbReference>
<dbReference type="Ensembl" id="ENSOMYT00000093209.2">
    <property type="protein sequence ID" value="ENSOMYP00000085516.2"/>
    <property type="gene ID" value="ENSOMYG00000039164.2"/>
</dbReference>
<dbReference type="GO" id="GO:0097169">
    <property type="term" value="C:AIM2 inflammasome complex"/>
    <property type="evidence" value="ECO:0007669"/>
    <property type="project" value="TreeGrafter"/>
</dbReference>
<dbReference type="PROSITE" id="PS01122">
    <property type="entry name" value="CASPASE_CYS"/>
    <property type="match status" value="1"/>
</dbReference>
<dbReference type="PROSITE" id="PS01121">
    <property type="entry name" value="CASPASE_HIS"/>
    <property type="match status" value="1"/>
</dbReference>
<evidence type="ECO:0000256" key="7">
    <source>
        <dbReference type="RuleBase" id="RU003971"/>
    </source>
</evidence>
<dbReference type="GO" id="GO:0004197">
    <property type="term" value="F:cysteine-type endopeptidase activity"/>
    <property type="evidence" value="ECO:0007669"/>
    <property type="project" value="InterPro"/>
</dbReference>
<sequence>MRLVQLSYPSKYKLGLLICVLTIVTKPVIKQLLDNLLEDRVLNDEETDSVKEENSTKTKQARCLIDMVRKKGRKASEKMIARVQERDPGLYDKLGLDPRQPAKMSDTSDFKEGILQRKGYESGRKRLALLINNVEFDDKSMLRRGAVKDEENIERLLRDLGYDVVKHRNLSGQEMDEAVKAFSKREEHLLSDSVFVVMMSHGELGAIMGVHYKEGDPKPDVFPITNIFTHLNTDNCKALVNKPKVILIQACRGGDPFIEKKELFFQNVLECLHIKEDLPLESDSIKREHNKNDLISLLSCTPDTKSYRDPKMGTFFIQHIMETFNTYACDDHIEELFRKVMVRFEDFHMGKGRQMPTKDRATLTKHFYLFPGL</sequence>
<reference evidence="11" key="3">
    <citation type="submission" date="2025-09" db="UniProtKB">
        <authorList>
            <consortium name="Ensembl"/>
        </authorList>
    </citation>
    <scope>IDENTIFICATION</scope>
</reference>
<dbReference type="GO" id="GO:0050727">
    <property type="term" value="P:regulation of inflammatory response"/>
    <property type="evidence" value="ECO:0007669"/>
    <property type="project" value="TreeGrafter"/>
</dbReference>
<dbReference type="SMART" id="SM00114">
    <property type="entry name" value="CARD"/>
    <property type="match status" value="1"/>
</dbReference>
<reference evidence="11" key="2">
    <citation type="submission" date="2025-08" db="UniProtKB">
        <authorList>
            <consortium name="Ensembl"/>
        </authorList>
    </citation>
    <scope>IDENTIFICATION</scope>
</reference>
<keyword evidence="3" id="KW-0378">Hydrolase</keyword>
<dbReference type="GO" id="GO:0006508">
    <property type="term" value="P:proteolysis"/>
    <property type="evidence" value="ECO:0007669"/>
    <property type="project" value="UniProtKB-KW"/>
</dbReference>
<dbReference type="PANTHER" id="PTHR47901">
    <property type="entry name" value="CASPASE RECRUITMENT DOMAIN-CONTAINING PROTEIN 18"/>
    <property type="match status" value="1"/>
</dbReference>
<dbReference type="InterPro" id="IPR016129">
    <property type="entry name" value="Caspase_his_AS"/>
</dbReference>
<evidence type="ECO:0000256" key="4">
    <source>
        <dbReference type="ARBA" id="ARBA00022807"/>
    </source>
</evidence>
<dbReference type="SUPFAM" id="SSF47986">
    <property type="entry name" value="DEATH domain"/>
    <property type="match status" value="1"/>
</dbReference>
<keyword evidence="12" id="KW-1185">Reference proteome</keyword>
<feature type="domain" description="Caspase family p10" evidence="8">
    <location>
        <begin position="284"/>
        <end position="371"/>
    </location>
</feature>
<evidence type="ECO:0000256" key="5">
    <source>
        <dbReference type="ARBA" id="ARBA00023145"/>
    </source>
</evidence>
<dbReference type="Proteomes" id="UP000694395">
    <property type="component" value="Chromosome 27"/>
</dbReference>
<dbReference type="InterPro" id="IPR002138">
    <property type="entry name" value="Pept_C14_p10"/>
</dbReference>
<evidence type="ECO:0000256" key="3">
    <source>
        <dbReference type="ARBA" id="ARBA00022801"/>
    </source>
</evidence>
<dbReference type="PROSITE" id="PS50209">
    <property type="entry name" value="CARD"/>
    <property type="match status" value="1"/>
</dbReference>
<dbReference type="CDD" id="cd00032">
    <property type="entry name" value="CASc"/>
    <property type="match status" value="1"/>
</dbReference>
<evidence type="ECO:0000256" key="1">
    <source>
        <dbReference type="ARBA" id="ARBA00010134"/>
    </source>
</evidence>
<dbReference type="SMART" id="SM00115">
    <property type="entry name" value="CASc"/>
    <property type="match status" value="1"/>
</dbReference>
<keyword evidence="2" id="KW-0645">Protease</keyword>
<organism evidence="11 12">
    <name type="scientific">Oncorhynchus mykiss</name>
    <name type="common">Rainbow trout</name>
    <name type="synonym">Salmo gairdneri</name>
    <dbReference type="NCBI Taxonomy" id="8022"/>
    <lineage>
        <taxon>Eukaryota</taxon>
        <taxon>Metazoa</taxon>
        <taxon>Chordata</taxon>
        <taxon>Craniata</taxon>
        <taxon>Vertebrata</taxon>
        <taxon>Euteleostomi</taxon>
        <taxon>Actinopterygii</taxon>
        <taxon>Neopterygii</taxon>
        <taxon>Teleostei</taxon>
        <taxon>Protacanthopterygii</taxon>
        <taxon>Salmoniformes</taxon>
        <taxon>Salmonidae</taxon>
        <taxon>Salmoninae</taxon>
        <taxon>Oncorhynchus</taxon>
    </lineage>
</organism>
<dbReference type="InterPro" id="IPR015917">
    <property type="entry name" value="Pept_C14A"/>
</dbReference>
<dbReference type="InterPro" id="IPR011029">
    <property type="entry name" value="DEATH-like_dom_sf"/>
</dbReference>
<name>A0A8C7TSI5_ONCMY</name>
<dbReference type="GO" id="GO:0072557">
    <property type="term" value="C:IPAF inflammasome complex"/>
    <property type="evidence" value="ECO:0007669"/>
    <property type="project" value="TreeGrafter"/>
</dbReference>
<dbReference type="InterPro" id="IPR011600">
    <property type="entry name" value="Pept_C14_caspase"/>
</dbReference>
<evidence type="ECO:0000259" key="8">
    <source>
        <dbReference type="PROSITE" id="PS50207"/>
    </source>
</evidence>
<dbReference type="GeneTree" id="ENSGT00940000162428"/>
<dbReference type="AlphaFoldDB" id="A0A8C7TSI5"/>
<dbReference type="SUPFAM" id="SSF52129">
    <property type="entry name" value="Caspase-like"/>
    <property type="match status" value="1"/>
</dbReference>
<feature type="domain" description="Caspase family p20" evidence="9">
    <location>
        <begin position="124"/>
        <end position="255"/>
    </location>
</feature>
<dbReference type="Gene3D" id="3.40.50.1460">
    <property type="match status" value="1"/>
</dbReference>
<dbReference type="InterPro" id="IPR001309">
    <property type="entry name" value="Pept_C14_p20"/>
</dbReference>
<feature type="active site" evidence="6">
    <location>
        <position position="251"/>
    </location>
</feature>
<evidence type="ECO:0000259" key="10">
    <source>
        <dbReference type="PROSITE" id="PS50209"/>
    </source>
</evidence>
<dbReference type="PROSITE" id="PS50208">
    <property type="entry name" value="CASPASE_P20"/>
    <property type="match status" value="1"/>
</dbReference>
<dbReference type="InterPro" id="IPR002398">
    <property type="entry name" value="Pept_C14"/>
</dbReference>
<keyword evidence="5" id="KW-0865">Zymogen</keyword>
<feature type="domain" description="CARD" evidence="10">
    <location>
        <begin position="1"/>
        <end position="98"/>
    </location>
</feature>
<dbReference type="InterPro" id="IPR033139">
    <property type="entry name" value="Caspase_cys_AS"/>
</dbReference>
<evidence type="ECO:0000313" key="11">
    <source>
        <dbReference type="Ensembl" id="ENSOMYP00000085516.2"/>
    </source>
</evidence>